<dbReference type="RefSeq" id="WP_149233952.1">
    <property type="nucleotide sequence ID" value="NZ_JALJXJ010000015.1"/>
</dbReference>
<name>A0A5A9GEJ7_AZOLI</name>
<dbReference type="EMBL" id="VTTN01000013">
    <property type="protein sequence ID" value="KAA0592958.1"/>
    <property type="molecule type" value="Genomic_DNA"/>
</dbReference>
<keyword evidence="2" id="KW-1185">Reference proteome</keyword>
<protein>
    <submittedName>
        <fullName evidence="1">Uncharacterized protein</fullName>
    </submittedName>
</protein>
<sequence>MDRKPLSQSIADAADIFEQQAIAEGYADASRFVRPLMRDIPDGLIAVGVMDGWTAVVPALVEN</sequence>
<gene>
    <name evidence="1" type="ORF">FZ942_25890</name>
</gene>
<comment type="caution">
    <text evidence="1">The sequence shown here is derived from an EMBL/GenBank/DDBJ whole genome shotgun (WGS) entry which is preliminary data.</text>
</comment>
<evidence type="ECO:0000313" key="2">
    <source>
        <dbReference type="Proteomes" id="UP000324927"/>
    </source>
</evidence>
<dbReference type="AlphaFoldDB" id="A0A5A9GEJ7"/>
<dbReference type="Proteomes" id="UP000324927">
    <property type="component" value="Unassembled WGS sequence"/>
</dbReference>
<accession>A0A5A9GEJ7</accession>
<organism evidence="1 2">
    <name type="scientific">Azospirillum lipoferum</name>
    <dbReference type="NCBI Taxonomy" id="193"/>
    <lineage>
        <taxon>Bacteria</taxon>
        <taxon>Pseudomonadati</taxon>
        <taxon>Pseudomonadota</taxon>
        <taxon>Alphaproteobacteria</taxon>
        <taxon>Rhodospirillales</taxon>
        <taxon>Azospirillaceae</taxon>
        <taxon>Azospirillum</taxon>
    </lineage>
</organism>
<reference evidence="1 2" key="1">
    <citation type="submission" date="2019-08" db="EMBL/GenBank/DDBJ databases">
        <authorList>
            <person name="Grouzdev D."/>
            <person name="Tikhonova E."/>
            <person name="Kravchenko I."/>
        </authorList>
    </citation>
    <scope>NUCLEOTIDE SEQUENCE [LARGE SCALE GENOMIC DNA]</scope>
    <source>
        <strain evidence="1 2">59b</strain>
    </source>
</reference>
<proteinExistence type="predicted"/>
<evidence type="ECO:0000313" key="1">
    <source>
        <dbReference type="EMBL" id="KAA0592958.1"/>
    </source>
</evidence>
<dbReference type="OrthoDB" id="7308188at2"/>